<protein>
    <submittedName>
        <fullName evidence="1">Uncharacterized protein</fullName>
    </submittedName>
</protein>
<dbReference type="EMBL" id="LR031569">
    <property type="protein sequence ID" value="VDC64716.1"/>
    <property type="molecule type" value="Genomic_DNA"/>
</dbReference>
<name>A0A3P5YB50_BRACM</name>
<evidence type="ECO:0000313" key="1">
    <source>
        <dbReference type="EMBL" id="VDC64716.1"/>
    </source>
</evidence>
<proteinExistence type="predicted"/>
<accession>A0A3P5YB50</accession>
<gene>
    <name evidence="1" type="ORF">BRAA06T23256Z</name>
</gene>
<dbReference type="AlphaFoldDB" id="A0A3P5YB50"/>
<sequence length="58" mass="6766">MTSWRDRMSSSPPMMRFMKALMPWVCKRTSLGVSMLMVLKSLLLFSKEESYPFATVLM</sequence>
<reference evidence="1" key="1">
    <citation type="submission" date="2018-11" db="EMBL/GenBank/DDBJ databases">
        <authorList>
            <consortium name="Genoscope - CEA"/>
            <person name="William W."/>
        </authorList>
    </citation>
    <scope>NUCLEOTIDE SEQUENCE</scope>
</reference>
<organism evidence="1">
    <name type="scientific">Brassica campestris</name>
    <name type="common">Field mustard</name>
    <dbReference type="NCBI Taxonomy" id="3711"/>
    <lineage>
        <taxon>Eukaryota</taxon>
        <taxon>Viridiplantae</taxon>
        <taxon>Streptophyta</taxon>
        <taxon>Embryophyta</taxon>
        <taxon>Tracheophyta</taxon>
        <taxon>Spermatophyta</taxon>
        <taxon>Magnoliopsida</taxon>
        <taxon>eudicotyledons</taxon>
        <taxon>Gunneridae</taxon>
        <taxon>Pentapetalae</taxon>
        <taxon>rosids</taxon>
        <taxon>malvids</taxon>
        <taxon>Brassicales</taxon>
        <taxon>Brassicaceae</taxon>
        <taxon>Brassiceae</taxon>
        <taxon>Brassica</taxon>
    </lineage>
</organism>